<evidence type="ECO:0000256" key="4">
    <source>
        <dbReference type="ARBA" id="ARBA00023180"/>
    </source>
</evidence>
<dbReference type="PROSITE" id="PS50068">
    <property type="entry name" value="LDLRA_2"/>
    <property type="match status" value="1"/>
</dbReference>
<dbReference type="PROSITE" id="PS01248">
    <property type="entry name" value="EGF_LAM_1"/>
    <property type="match status" value="1"/>
</dbReference>
<dbReference type="CDD" id="cd00055">
    <property type="entry name" value="EGF_Lam"/>
    <property type="match status" value="1"/>
</dbReference>
<protein>
    <recommendedName>
        <fullName evidence="8">Laminin EGF-like domain-containing protein</fullName>
    </recommendedName>
</protein>
<dbReference type="InterPro" id="IPR002172">
    <property type="entry name" value="LDrepeatLR_classA_rpt"/>
</dbReference>
<dbReference type="Gene3D" id="4.10.400.10">
    <property type="entry name" value="Low-density Lipoprotein Receptor"/>
    <property type="match status" value="1"/>
</dbReference>
<evidence type="ECO:0000256" key="5">
    <source>
        <dbReference type="ARBA" id="ARBA00023292"/>
    </source>
</evidence>
<dbReference type="SMART" id="SM00180">
    <property type="entry name" value="EGF_Lam"/>
    <property type="match status" value="1"/>
</dbReference>
<evidence type="ECO:0000256" key="6">
    <source>
        <dbReference type="PROSITE-ProRule" id="PRU00124"/>
    </source>
</evidence>
<dbReference type="InterPro" id="IPR029063">
    <property type="entry name" value="SAM-dependent_MTases_sf"/>
</dbReference>
<dbReference type="SUPFAM" id="SSF53335">
    <property type="entry name" value="S-adenosyl-L-methionine-dependent methyltransferases"/>
    <property type="match status" value="1"/>
</dbReference>
<dbReference type="SMART" id="SM00192">
    <property type="entry name" value="LDLa"/>
    <property type="match status" value="1"/>
</dbReference>
<dbReference type="FunFam" id="2.10.25.10:FF:000188">
    <property type="entry name" value="Laminin subunit gamma 2"/>
    <property type="match status" value="1"/>
</dbReference>
<dbReference type="SUPFAM" id="SSF57424">
    <property type="entry name" value="LDL receptor-like module"/>
    <property type="match status" value="1"/>
</dbReference>
<accession>C3YBS7</accession>
<name>C3YBS7_BRAFL</name>
<dbReference type="Pfam" id="PF13649">
    <property type="entry name" value="Methyltransf_25"/>
    <property type="match status" value="1"/>
</dbReference>
<dbReference type="CDD" id="cd02440">
    <property type="entry name" value="AdoMet_MTases"/>
    <property type="match status" value="1"/>
</dbReference>
<evidence type="ECO:0000256" key="2">
    <source>
        <dbReference type="ARBA" id="ARBA00022737"/>
    </source>
</evidence>
<dbReference type="Pfam" id="PF00057">
    <property type="entry name" value="Ldl_recept_a"/>
    <property type="match status" value="1"/>
</dbReference>
<evidence type="ECO:0000256" key="3">
    <source>
        <dbReference type="ARBA" id="ARBA00023157"/>
    </source>
</evidence>
<feature type="disulfide bond" evidence="7">
    <location>
        <begin position="334"/>
        <end position="343"/>
    </location>
</feature>
<dbReference type="EMBL" id="GG666497">
    <property type="protein sequence ID" value="EEN62434.1"/>
    <property type="molecule type" value="Genomic_DNA"/>
</dbReference>
<dbReference type="InterPro" id="IPR041698">
    <property type="entry name" value="Methyltransf_25"/>
</dbReference>
<dbReference type="InterPro" id="IPR036055">
    <property type="entry name" value="LDL_receptor-like_sf"/>
</dbReference>
<dbReference type="InterPro" id="IPR056863">
    <property type="entry name" value="LMN_ATRN_NET-like_EGF"/>
</dbReference>
<evidence type="ECO:0000259" key="8">
    <source>
        <dbReference type="PROSITE" id="PS50027"/>
    </source>
</evidence>
<dbReference type="CDD" id="cd00112">
    <property type="entry name" value="LDLa"/>
    <property type="match status" value="1"/>
</dbReference>
<sequence>MNATTADHYSQNRSYQHSFGVEVLQQYLAWEGGDTVLDAGCGTGEICRYMSQQPGVASVQAFDVSAGFVSYANQNNSAPNVRYDVADVSDISTYKPEWKGGFSKAVCLAVLHWLQDKEAALKAIHSCLRSRGEILLSCDTEDSSFYRTSHNMASHPKWQPYLGDFAPNLFPWPSGDLVENRSRLMQECGFEVLSCHIKPHQQSFESKAKLMEALRGIFPHLNYIPQEKHEEFFDDLFEMAKDMHMLSSSMDGKYFLIIIAFVAVTSFDGCEGGFLCHGPTKLNCTDMIGCVKATDRCNGVIDCWDRSDEENCRLSCFCYGHSNKCAAEGVCDDCQHNTAGARCDQCKPGYIGMATRGTPYDCQPIQYVQVVQQPLQQVMQVVQKPAQQVFMQPVQVMQPLAVRLQPMAYQVKQPVQVQPVAMPVMMRRGKKG</sequence>
<dbReference type="PROSITE" id="PS50027">
    <property type="entry name" value="EGF_LAM_2"/>
    <property type="match status" value="1"/>
</dbReference>
<keyword evidence="3 7" id="KW-1015">Disulfide bond</keyword>
<dbReference type="PANTHER" id="PTHR43464:SF23">
    <property type="entry name" value="JUVENILE HORMONE ACID O-METHYLTRANSFERASE"/>
    <property type="match status" value="1"/>
</dbReference>
<evidence type="ECO:0000256" key="7">
    <source>
        <dbReference type="PROSITE-ProRule" id="PRU00460"/>
    </source>
</evidence>
<feature type="domain" description="Laminin EGF-like" evidence="8">
    <location>
        <begin position="316"/>
        <end position="364"/>
    </location>
</feature>
<keyword evidence="4" id="KW-0325">Glycoprotein</keyword>
<dbReference type="InterPro" id="IPR002049">
    <property type="entry name" value="LE_dom"/>
</dbReference>
<dbReference type="eggNOG" id="KOG3509">
    <property type="taxonomic scope" value="Eukaryota"/>
</dbReference>
<dbReference type="GO" id="GO:0005604">
    <property type="term" value="C:basement membrane"/>
    <property type="evidence" value="ECO:0007669"/>
    <property type="project" value="UniProtKB-ARBA"/>
</dbReference>
<gene>
    <name evidence="9" type="ORF">BRAFLDRAFT_67676</name>
</gene>
<evidence type="ECO:0000256" key="1">
    <source>
        <dbReference type="ARBA" id="ARBA00022729"/>
    </source>
</evidence>
<evidence type="ECO:0000313" key="9">
    <source>
        <dbReference type="EMBL" id="EEN62434.1"/>
    </source>
</evidence>
<dbReference type="Gene3D" id="3.40.50.150">
    <property type="entry name" value="Vaccinia Virus protein VP39"/>
    <property type="match status" value="1"/>
</dbReference>
<keyword evidence="5 7" id="KW-0424">Laminin EGF-like domain</keyword>
<dbReference type="SUPFAM" id="SSF57196">
    <property type="entry name" value="EGF/Laminin"/>
    <property type="match status" value="1"/>
</dbReference>
<dbReference type="Pfam" id="PF24973">
    <property type="entry name" value="EGF_LMN_ATRN"/>
    <property type="match status" value="1"/>
</dbReference>
<dbReference type="Gene3D" id="2.10.25.10">
    <property type="entry name" value="Laminin"/>
    <property type="match status" value="1"/>
</dbReference>
<feature type="disulfide bond" evidence="6">
    <location>
        <begin position="297"/>
        <end position="312"/>
    </location>
</feature>
<keyword evidence="2" id="KW-0677">Repeat</keyword>
<organism>
    <name type="scientific">Branchiostoma floridae</name>
    <name type="common">Florida lancelet</name>
    <name type="synonym">Amphioxus</name>
    <dbReference type="NCBI Taxonomy" id="7739"/>
    <lineage>
        <taxon>Eukaryota</taxon>
        <taxon>Metazoa</taxon>
        <taxon>Chordata</taxon>
        <taxon>Cephalochordata</taxon>
        <taxon>Leptocardii</taxon>
        <taxon>Amphioxiformes</taxon>
        <taxon>Branchiostomatidae</taxon>
        <taxon>Branchiostoma</taxon>
    </lineage>
</organism>
<keyword evidence="1" id="KW-0732">Signal</keyword>
<comment type="caution">
    <text evidence="7">Lacks conserved residue(s) required for the propagation of feature annotation.</text>
</comment>
<proteinExistence type="predicted"/>
<dbReference type="STRING" id="7739.C3YBS7"/>
<dbReference type="AlphaFoldDB" id="C3YBS7"/>
<dbReference type="PANTHER" id="PTHR43464">
    <property type="entry name" value="METHYLTRANSFERASE"/>
    <property type="match status" value="1"/>
</dbReference>
<dbReference type="InParanoid" id="C3YBS7"/>
<reference evidence="9" key="1">
    <citation type="journal article" date="2008" name="Nature">
        <title>The amphioxus genome and the evolution of the chordate karyotype.</title>
        <authorList>
            <consortium name="US DOE Joint Genome Institute (JGI-PGF)"/>
            <person name="Putnam N.H."/>
            <person name="Butts T."/>
            <person name="Ferrier D.E.K."/>
            <person name="Furlong R.F."/>
            <person name="Hellsten U."/>
            <person name="Kawashima T."/>
            <person name="Robinson-Rechavi M."/>
            <person name="Shoguchi E."/>
            <person name="Terry A."/>
            <person name="Yu J.-K."/>
            <person name="Benito-Gutierrez E.L."/>
            <person name="Dubchak I."/>
            <person name="Garcia-Fernandez J."/>
            <person name="Gibson-Brown J.J."/>
            <person name="Grigoriev I.V."/>
            <person name="Horton A.C."/>
            <person name="de Jong P.J."/>
            <person name="Jurka J."/>
            <person name="Kapitonov V.V."/>
            <person name="Kohara Y."/>
            <person name="Kuroki Y."/>
            <person name="Lindquist E."/>
            <person name="Lucas S."/>
            <person name="Osoegawa K."/>
            <person name="Pennacchio L.A."/>
            <person name="Salamov A.A."/>
            <person name="Satou Y."/>
            <person name="Sauka-Spengler T."/>
            <person name="Schmutz J."/>
            <person name="Shin-I T."/>
            <person name="Toyoda A."/>
            <person name="Bronner-Fraser M."/>
            <person name="Fujiyama A."/>
            <person name="Holland L.Z."/>
            <person name="Holland P.W.H."/>
            <person name="Satoh N."/>
            <person name="Rokhsar D.S."/>
        </authorList>
    </citation>
    <scope>NUCLEOTIDE SEQUENCE [LARGE SCALE GENOMIC DNA]</scope>
    <source>
        <strain evidence="9">S238N-H82</strain>
        <tissue evidence="9">Testes</tissue>
    </source>
</reference>